<dbReference type="PANTHER" id="PTHR11552">
    <property type="entry name" value="GLUCOSE-METHANOL-CHOLINE GMC OXIDOREDUCTASE"/>
    <property type="match status" value="1"/>
</dbReference>
<keyword evidence="3" id="KW-0285">Flavoprotein</keyword>
<dbReference type="PIRSF" id="PIRSF000137">
    <property type="entry name" value="Alcohol_oxidase"/>
    <property type="match status" value="1"/>
</dbReference>
<evidence type="ECO:0000259" key="6">
    <source>
        <dbReference type="PROSITE" id="PS00624"/>
    </source>
</evidence>
<dbReference type="Pfam" id="PF05199">
    <property type="entry name" value="GMC_oxred_C"/>
    <property type="match status" value="1"/>
</dbReference>
<evidence type="ECO:0000256" key="1">
    <source>
        <dbReference type="ARBA" id="ARBA00001974"/>
    </source>
</evidence>
<dbReference type="OrthoDB" id="269227at2759"/>
<dbReference type="Gene3D" id="3.50.50.60">
    <property type="entry name" value="FAD/NAD(P)-binding domain"/>
    <property type="match status" value="1"/>
</dbReference>
<dbReference type="InterPro" id="IPR036188">
    <property type="entry name" value="FAD/NAD-bd_sf"/>
</dbReference>
<evidence type="ECO:0000256" key="4">
    <source>
        <dbReference type="ARBA" id="ARBA00022827"/>
    </source>
</evidence>
<dbReference type="InterPro" id="IPR012132">
    <property type="entry name" value="GMC_OxRdtase"/>
</dbReference>
<proteinExistence type="inferred from homology"/>
<dbReference type="AlphaFoldDB" id="A0A139AGG8"/>
<evidence type="ECO:0000313" key="8">
    <source>
        <dbReference type="Proteomes" id="UP000070544"/>
    </source>
</evidence>
<evidence type="ECO:0000313" key="7">
    <source>
        <dbReference type="EMBL" id="KXS15896.1"/>
    </source>
</evidence>
<evidence type="ECO:0000256" key="3">
    <source>
        <dbReference type="ARBA" id="ARBA00022630"/>
    </source>
</evidence>
<dbReference type="InterPro" id="IPR007867">
    <property type="entry name" value="GMC_OxRtase_C"/>
</dbReference>
<keyword evidence="4 5" id="KW-0274">FAD</keyword>
<dbReference type="SUPFAM" id="SSF51905">
    <property type="entry name" value="FAD/NAD(P)-binding domain"/>
    <property type="match status" value="1"/>
</dbReference>
<dbReference type="SUPFAM" id="SSF54373">
    <property type="entry name" value="FAD-linked reductases, C-terminal domain"/>
    <property type="match status" value="1"/>
</dbReference>
<reference evidence="7 8" key="1">
    <citation type="journal article" date="2015" name="Genome Biol. Evol.">
        <title>Phylogenomic analyses indicate that early fungi evolved digesting cell walls of algal ancestors of land plants.</title>
        <authorList>
            <person name="Chang Y."/>
            <person name="Wang S."/>
            <person name="Sekimoto S."/>
            <person name="Aerts A.L."/>
            <person name="Choi C."/>
            <person name="Clum A."/>
            <person name="LaButti K.M."/>
            <person name="Lindquist E.A."/>
            <person name="Yee Ngan C."/>
            <person name="Ohm R.A."/>
            <person name="Salamov A.A."/>
            <person name="Grigoriev I.V."/>
            <person name="Spatafora J.W."/>
            <person name="Berbee M.L."/>
        </authorList>
    </citation>
    <scope>NUCLEOTIDE SEQUENCE [LARGE SCALE GENOMIC DNA]</scope>
    <source>
        <strain evidence="7 8">JEL478</strain>
    </source>
</reference>
<dbReference type="Proteomes" id="UP000070544">
    <property type="component" value="Unassembled WGS sequence"/>
</dbReference>
<accession>A0A139AGG8</accession>
<keyword evidence="8" id="KW-1185">Reference proteome</keyword>
<feature type="domain" description="Glucose-methanol-choline oxidoreductase N-terminal" evidence="6">
    <location>
        <begin position="305"/>
        <end position="319"/>
    </location>
</feature>
<dbReference type="GO" id="GO:0016614">
    <property type="term" value="F:oxidoreductase activity, acting on CH-OH group of donors"/>
    <property type="evidence" value="ECO:0007669"/>
    <property type="project" value="InterPro"/>
</dbReference>
<dbReference type="PANTHER" id="PTHR11552:SF147">
    <property type="entry name" value="CHOLINE DEHYDROGENASE, MITOCHONDRIAL"/>
    <property type="match status" value="1"/>
</dbReference>
<protein>
    <submittedName>
        <fullName evidence="7">GMC oxidoreductase</fullName>
    </submittedName>
</protein>
<comment type="cofactor">
    <cofactor evidence="1 5">
        <name>FAD</name>
        <dbReference type="ChEBI" id="CHEBI:57692"/>
    </cofactor>
</comment>
<sequence length="610" mass="66641">MSIRTRVPALMAAAGVSFFGWGGPAVTPVDGKEYDFVIVGSGSAGSVLASRLSEDPNVSVLLLEAGKDNNHFDVHHMSRVAQLQNTAFDWAFRSQPEKSTNGRVHYLPRGKALGGSSSINGAVYVRCPPEDYNEWAQKWGCKGWDYKTLLPYFMKSERLQDESGNPVKLPAHGNDGPLAVTYFTLEQAEKQLSPWIGHIYRSFVNAGIDKATDDYHSGDFRGVAVTQHNVDRGIRADSFTTWIKKTGAIDRKNLTVVPCSQATKIVIDGKTATGVQLRQGETSDELRKAKDQVVKAKKEVILSAGAYGSPWLLLLSGIGPASQLQSVGIRPIVDLPAVGKNLKDHLYVSVPFATNQQIFSVYRPGLDMIQASFDGLVRGRGFTAYLPYQVIVHTDSGVDPKKLKPDLQIYGMPLFIAGPANSFADVKKASNVNPIDPTGKYPYAYTMMPTLLNPKSAGSVTLKSSDPIEYPIVEHRFLEHPDDVEVLIRGMQLCRKAAATEPLKGLTTEEILDQDLLKTAGASDSREYMEKFVRSKAVTVYHPTSTCRMGPDSDRNSVVDLSLKVKGVKNLRVVDASVFPDIVMGNTNAPVYAVAERAADIIKEEHGLAK</sequence>
<dbReference type="PROSITE" id="PS00624">
    <property type="entry name" value="GMC_OXRED_2"/>
    <property type="match status" value="1"/>
</dbReference>
<dbReference type="Gene3D" id="3.30.560.10">
    <property type="entry name" value="Glucose Oxidase, domain 3"/>
    <property type="match status" value="1"/>
</dbReference>
<comment type="similarity">
    <text evidence="2">Belongs to the GMC oxidoreductase family.</text>
</comment>
<dbReference type="InterPro" id="IPR000172">
    <property type="entry name" value="GMC_OxRdtase_N"/>
</dbReference>
<dbReference type="STRING" id="1344416.A0A139AGG8"/>
<dbReference type="Pfam" id="PF00732">
    <property type="entry name" value="GMC_oxred_N"/>
    <property type="match status" value="1"/>
</dbReference>
<name>A0A139AGG8_GONPJ</name>
<evidence type="ECO:0000256" key="5">
    <source>
        <dbReference type="PIRSR" id="PIRSR000137-2"/>
    </source>
</evidence>
<dbReference type="GO" id="GO:0050660">
    <property type="term" value="F:flavin adenine dinucleotide binding"/>
    <property type="evidence" value="ECO:0007669"/>
    <property type="project" value="InterPro"/>
</dbReference>
<evidence type="ECO:0000256" key="2">
    <source>
        <dbReference type="ARBA" id="ARBA00010790"/>
    </source>
</evidence>
<organism evidence="7 8">
    <name type="scientific">Gonapodya prolifera (strain JEL478)</name>
    <name type="common">Monoblepharis prolifera</name>
    <dbReference type="NCBI Taxonomy" id="1344416"/>
    <lineage>
        <taxon>Eukaryota</taxon>
        <taxon>Fungi</taxon>
        <taxon>Fungi incertae sedis</taxon>
        <taxon>Chytridiomycota</taxon>
        <taxon>Chytridiomycota incertae sedis</taxon>
        <taxon>Monoblepharidomycetes</taxon>
        <taxon>Monoblepharidales</taxon>
        <taxon>Gonapodyaceae</taxon>
        <taxon>Gonapodya</taxon>
    </lineage>
</organism>
<feature type="binding site" evidence="5">
    <location>
        <begin position="120"/>
        <end position="123"/>
    </location>
    <ligand>
        <name>FAD</name>
        <dbReference type="ChEBI" id="CHEBI:57692"/>
    </ligand>
</feature>
<dbReference type="EMBL" id="KQ965759">
    <property type="protein sequence ID" value="KXS15896.1"/>
    <property type="molecule type" value="Genomic_DNA"/>
</dbReference>
<gene>
    <name evidence="7" type="ORF">M427DRAFT_145372</name>
</gene>